<accession>A0ABR2JL54</accession>
<dbReference type="Proteomes" id="UP001470230">
    <property type="component" value="Unassembled WGS sequence"/>
</dbReference>
<gene>
    <name evidence="2" type="ORF">M9Y10_005256</name>
</gene>
<organism evidence="2 3">
    <name type="scientific">Tritrichomonas musculus</name>
    <dbReference type="NCBI Taxonomy" id="1915356"/>
    <lineage>
        <taxon>Eukaryota</taxon>
        <taxon>Metamonada</taxon>
        <taxon>Parabasalia</taxon>
        <taxon>Tritrichomonadida</taxon>
        <taxon>Tritrichomonadidae</taxon>
        <taxon>Tritrichomonas</taxon>
    </lineage>
</organism>
<evidence type="ECO:0000313" key="2">
    <source>
        <dbReference type="EMBL" id="KAK8878481.1"/>
    </source>
</evidence>
<feature type="region of interest" description="Disordered" evidence="1">
    <location>
        <begin position="51"/>
        <end position="79"/>
    </location>
</feature>
<comment type="caution">
    <text evidence="2">The sequence shown here is derived from an EMBL/GenBank/DDBJ whole genome shotgun (WGS) entry which is preliminary data.</text>
</comment>
<dbReference type="EMBL" id="JAPFFF010000011">
    <property type="protein sequence ID" value="KAK8878481.1"/>
    <property type="molecule type" value="Genomic_DNA"/>
</dbReference>
<protein>
    <submittedName>
        <fullName evidence="2">Uncharacterized protein</fullName>
    </submittedName>
</protein>
<name>A0ABR2JL54_9EUKA</name>
<proteinExistence type="predicted"/>
<evidence type="ECO:0000256" key="1">
    <source>
        <dbReference type="SAM" id="MobiDB-lite"/>
    </source>
</evidence>
<evidence type="ECO:0000313" key="3">
    <source>
        <dbReference type="Proteomes" id="UP001470230"/>
    </source>
</evidence>
<reference evidence="2 3" key="1">
    <citation type="submission" date="2024-04" db="EMBL/GenBank/DDBJ databases">
        <title>Tritrichomonas musculus Genome.</title>
        <authorList>
            <person name="Alves-Ferreira E."/>
            <person name="Grigg M."/>
            <person name="Lorenzi H."/>
            <person name="Galac M."/>
        </authorList>
    </citation>
    <scope>NUCLEOTIDE SEQUENCE [LARGE SCALE GENOMIC DNA]</scope>
    <source>
        <strain evidence="2 3">EAF2021</strain>
    </source>
</reference>
<keyword evidence="3" id="KW-1185">Reference proteome</keyword>
<sequence length="79" mass="9105">MNQKDKETGIDAEEVEKMKIEIMELKNTTSNQLTTISSLQSDLQNMIKDNQKNKKTNRTIKESVPGYSFTPIRTKKSKK</sequence>